<dbReference type="AlphaFoldDB" id="A0A0K1RAQ2"/>
<organism evidence="1 2">
    <name type="scientific">Corynebacterium riegelii</name>
    <dbReference type="NCBI Taxonomy" id="156976"/>
    <lineage>
        <taxon>Bacteria</taxon>
        <taxon>Bacillati</taxon>
        <taxon>Actinomycetota</taxon>
        <taxon>Actinomycetes</taxon>
        <taxon>Mycobacteriales</taxon>
        <taxon>Corynebacteriaceae</taxon>
        <taxon>Corynebacterium</taxon>
    </lineage>
</organism>
<dbReference type="KEGG" id="crie:AK829_04185"/>
<evidence type="ECO:0000313" key="2">
    <source>
        <dbReference type="Proteomes" id="UP000060016"/>
    </source>
</evidence>
<proteinExistence type="predicted"/>
<gene>
    <name evidence="1" type="ORF">AK829_04185</name>
</gene>
<accession>A0A0K1RAQ2</accession>
<sequence>MAAVIAHIENHRANTVSDALHLYIVERLQKQQTEELRAHNAAMRQEQAAQNAAIRCQQQQAHQYALYNQTMDNMLAGWTIDDGLRGR</sequence>
<evidence type="ECO:0000313" key="1">
    <source>
        <dbReference type="EMBL" id="AKV58507.1"/>
    </source>
</evidence>
<dbReference type="PATRIC" id="fig|156976.3.peg.830"/>
<dbReference type="Proteomes" id="UP000060016">
    <property type="component" value="Chromosome"/>
</dbReference>
<dbReference type="RefSeq" id="WP_052204542.1">
    <property type="nucleotide sequence ID" value="NZ_BAAAGW010000031.1"/>
</dbReference>
<reference evidence="1 2" key="1">
    <citation type="submission" date="2015-08" db="EMBL/GenBank/DDBJ databases">
        <authorList>
            <person name="Babu N.S."/>
            <person name="Beckwith C.J."/>
            <person name="Beseler K.G."/>
            <person name="Brison A."/>
            <person name="Carone J.V."/>
            <person name="Caskin T.P."/>
            <person name="Diamond M."/>
            <person name="Durham M.E."/>
            <person name="Foxe J.M."/>
            <person name="Go M."/>
            <person name="Henderson B.A."/>
            <person name="Jones I.B."/>
            <person name="McGettigan J.A."/>
            <person name="Micheletti S.J."/>
            <person name="Nasrallah M.E."/>
            <person name="Ortiz D."/>
            <person name="Piller C.R."/>
            <person name="Privatt S.R."/>
            <person name="Schneider S.L."/>
            <person name="Sharp S."/>
            <person name="Smith T.C."/>
            <person name="Stanton J.D."/>
            <person name="Ullery H.E."/>
            <person name="Wilson R.J."/>
            <person name="Serrano M.G."/>
            <person name="Buck G."/>
            <person name="Lee V."/>
            <person name="Wang Y."/>
            <person name="Carvalho R."/>
            <person name="Voegtly L."/>
            <person name="Shi R."/>
            <person name="Duckworth R."/>
            <person name="Johnson A."/>
            <person name="Loviza R."/>
            <person name="Walstead R."/>
            <person name="Shah Z."/>
            <person name="Kiflezghi M."/>
            <person name="Wade K."/>
            <person name="Ball S.L."/>
            <person name="Bradley K.W."/>
            <person name="Asai D.J."/>
            <person name="Bowman C.A."/>
            <person name="Russell D.A."/>
            <person name="Pope W.H."/>
            <person name="Jacobs-Sera D."/>
            <person name="Hendrix R.W."/>
            <person name="Hatfull G.F."/>
        </authorList>
    </citation>
    <scope>NUCLEOTIDE SEQUENCE [LARGE SCALE GENOMIC DNA]</scope>
    <source>
        <strain evidence="1 2">PUDD_83A45</strain>
    </source>
</reference>
<name>A0A0K1RAQ2_9CORY</name>
<keyword evidence="2" id="KW-1185">Reference proteome</keyword>
<dbReference type="EMBL" id="CP012342">
    <property type="protein sequence ID" value="AKV58507.1"/>
    <property type="molecule type" value="Genomic_DNA"/>
</dbReference>
<protein>
    <submittedName>
        <fullName evidence="1">Uncharacterized protein</fullName>
    </submittedName>
</protein>